<keyword evidence="14" id="KW-0808">Transferase</keyword>
<keyword evidence="13" id="KW-0378">Hydrolase</keyword>
<keyword evidence="13" id="KW-0645">Protease</keyword>
<dbReference type="Ensembl" id="ENSENLT00000001762.1">
    <property type="protein sequence ID" value="ENSENLP00000001596.1"/>
    <property type="gene ID" value="ENSENLG00000000909.1"/>
</dbReference>
<gene>
    <name evidence="43" type="primary">tgm8</name>
</gene>
<keyword evidence="16" id="KW-0547">Nucleotide-binding</keyword>
<evidence type="ECO:0000256" key="2">
    <source>
        <dbReference type="ARBA" id="ARBA00004123"/>
    </source>
</evidence>
<dbReference type="InterPro" id="IPR050779">
    <property type="entry name" value="Transglutaminase"/>
</dbReference>
<dbReference type="Gene3D" id="2.60.40.10">
    <property type="entry name" value="Immunoglobulins"/>
    <property type="match status" value="1"/>
</dbReference>
<keyword evidence="11" id="KW-0964">Secreted</keyword>
<evidence type="ECO:0000256" key="8">
    <source>
        <dbReference type="ARBA" id="ARBA00005968"/>
    </source>
</evidence>
<keyword evidence="44" id="KW-1185">Reference proteome</keyword>
<dbReference type="InterPro" id="IPR014756">
    <property type="entry name" value="Ig_E-set"/>
</dbReference>
<evidence type="ECO:0000256" key="39">
    <source>
        <dbReference type="ARBA" id="ARBA00048365"/>
    </source>
</evidence>
<evidence type="ECO:0000256" key="28">
    <source>
        <dbReference type="ARBA" id="ARBA00041650"/>
    </source>
</evidence>
<comment type="cofactor">
    <cofactor evidence="1">
        <name>Ca(2+)</name>
        <dbReference type="ChEBI" id="CHEBI:29108"/>
    </cofactor>
</comment>
<accession>A0A665TG64</accession>
<evidence type="ECO:0000256" key="35">
    <source>
        <dbReference type="ARBA" id="ARBA00043138"/>
    </source>
</evidence>
<feature type="active site" evidence="40">
    <location>
        <position position="286"/>
    </location>
</feature>
<feature type="active site" evidence="40">
    <location>
        <position position="369"/>
    </location>
</feature>
<comment type="catalytic activity">
    <reaction evidence="37">
        <text>L-glutaminyl-[protein] + histamine = 5-histaminyl-L-glutamyl-[protein] + NH4(+)</text>
        <dbReference type="Rhea" id="RHEA:66564"/>
        <dbReference type="Rhea" id="RHEA-COMP:10207"/>
        <dbReference type="Rhea" id="RHEA-COMP:17056"/>
        <dbReference type="ChEBI" id="CHEBI:28938"/>
        <dbReference type="ChEBI" id="CHEBI:30011"/>
        <dbReference type="ChEBI" id="CHEBI:58432"/>
        <dbReference type="ChEBI" id="CHEBI:167179"/>
    </reaction>
    <physiologicalReaction direction="left-to-right" evidence="37">
        <dbReference type="Rhea" id="RHEA:66565"/>
    </physiologicalReaction>
</comment>
<dbReference type="Pfam" id="PF00868">
    <property type="entry name" value="Transglut_N"/>
    <property type="match status" value="1"/>
</dbReference>
<feature type="region of interest" description="Disordered" evidence="41">
    <location>
        <begin position="490"/>
        <end position="593"/>
    </location>
</feature>
<evidence type="ECO:0000256" key="40">
    <source>
        <dbReference type="PIRSR" id="PIRSR000459-1"/>
    </source>
</evidence>
<dbReference type="SMART" id="SM00460">
    <property type="entry name" value="TGc"/>
    <property type="match status" value="1"/>
</dbReference>
<reference evidence="43" key="1">
    <citation type="submission" date="2021-04" db="EMBL/GenBank/DDBJ databases">
        <authorList>
            <consortium name="Wellcome Sanger Institute Data Sharing"/>
        </authorList>
    </citation>
    <scope>NUCLEOTIDE SEQUENCE [LARGE SCALE GENOMIC DNA]</scope>
</reference>
<dbReference type="InterPro" id="IPR038765">
    <property type="entry name" value="Papain-like_cys_pep_sf"/>
</dbReference>
<evidence type="ECO:0000256" key="19">
    <source>
        <dbReference type="ARBA" id="ARBA00023134"/>
    </source>
</evidence>
<comment type="subcellular location">
    <subcellularLocation>
        <location evidence="4">Cell membrane</location>
    </subcellularLocation>
    <subcellularLocation>
        <location evidence="5">Chromosome</location>
    </subcellularLocation>
    <subcellularLocation>
        <location evidence="7">Cytoplasm</location>
        <location evidence="7">Cytosol</location>
    </subcellularLocation>
    <subcellularLocation>
        <location evidence="3">Mitochondrion</location>
    </subcellularLocation>
    <subcellularLocation>
        <location evidence="2">Nucleus</location>
    </subcellularLocation>
    <subcellularLocation>
        <location evidence="6">Secreted</location>
        <location evidence="6">Extracellular space</location>
        <location evidence="6">Extracellular matrix</location>
    </subcellularLocation>
</comment>
<protein>
    <recommendedName>
        <fullName evidence="27">Protein-glutamine gamma-glutamyltransferase 2</fullName>
        <ecNumber evidence="23">2.3.2.13</ecNumber>
        <ecNumber evidence="26">3.5.1.44</ecNumber>
    </recommendedName>
    <alternativeName>
        <fullName evidence="30">Isopeptidase TGM2</fullName>
    </alternativeName>
    <alternativeName>
        <fullName evidence="32">Protein-glutamine deamidase TGM2</fullName>
    </alternativeName>
    <alternativeName>
        <fullName evidence="31">Protein-glutamine dopaminyltransferase TGM2</fullName>
    </alternativeName>
    <alternativeName>
        <fullName evidence="34">Protein-glutamine histaminyltransferase TGM2</fullName>
    </alternativeName>
    <alternativeName>
        <fullName evidence="35">Protein-glutamine noradrenalinyltransferase TGM2</fullName>
    </alternativeName>
    <alternativeName>
        <fullName evidence="33">Protein-glutamine serotonyltransferase TGM2</fullName>
    </alternativeName>
    <alternativeName>
        <fullName evidence="29">Tissue transglutaminase</fullName>
    </alternativeName>
    <alternativeName>
        <fullName evidence="28">Transglutaminase-2</fullName>
    </alternativeName>
</protein>
<dbReference type="SUPFAM" id="SSF54001">
    <property type="entry name" value="Cysteine proteinases"/>
    <property type="match status" value="1"/>
</dbReference>
<evidence type="ECO:0000256" key="41">
    <source>
        <dbReference type="SAM" id="MobiDB-lite"/>
    </source>
</evidence>
<comment type="catalytic activity">
    <reaction evidence="36">
        <text>L-glutaminyl-[protein] + H2O = L-glutamyl-[protein] + NH4(+)</text>
        <dbReference type="Rhea" id="RHEA:16441"/>
        <dbReference type="Rhea" id="RHEA-COMP:10207"/>
        <dbReference type="Rhea" id="RHEA-COMP:10208"/>
        <dbReference type="ChEBI" id="CHEBI:15377"/>
        <dbReference type="ChEBI" id="CHEBI:28938"/>
        <dbReference type="ChEBI" id="CHEBI:29973"/>
        <dbReference type="ChEBI" id="CHEBI:30011"/>
        <dbReference type="EC" id="3.5.1.44"/>
    </reaction>
    <physiologicalReaction direction="left-to-right" evidence="36">
        <dbReference type="Rhea" id="RHEA:16442"/>
    </physiologicalReaction>
</comment>
<comment type="catalytic activity">
    <reaction evidence="24">
        <text>L-glutaminyl-[protein] + serotonin = 5-serotonyl-L-glutamyl-[protein] + NH4(+)</text>
        <dbReference type="Rhea" id="RHEA:66552"/>
        <dbReference type="Rhea" id="RHEA-COMP:10207"/>
        <dbReference type="Rhea" id="RHEA-COMP:17052"/>
        <dbReference type="ChEBI" id="CHEBI:28938"/>
        <dbReference type="ChEBI" id="CHEBI:30011"/>
        <dbReference type="ChEBI" id="CHEBI:167174"/>
        <dbReference type="ChEBI" id="CHEBI:350546"/>
    </reaction>
    <physiologicalReaction direction="left-to-right" evidence="24">
        <dbReference type="Rhea" id="RHEA:66553"/>
    </physiologicalReaction>
</comment>
<dbReference type="InterPro" id="IPR002931">
    <property type="entry name" value="Transglutaminase-like"/>
</dbReference>
<dbReference type="GO" id="GO:0005634">
    <property type="term" value="C:nucleus"/>
    <property type="evidence" value="ECO:0007669"/>
    <property type="project" value="UniProtKB-SubCell"/>
</dbReference>
<feature type="compositionally biased region" description="Acidic residues" evidence="41">
    <location>
        <begin position="517"/>
        <end position="558"/>
    </location>
</feature>
<dbReference type="FunFam" id="3.90.260.10:FF:000001">
    <property type="entry name" value="Protein-glutamine gamma-glutamyltransferase 2"/>
    <property type="match status" value="1"/>
</dbReference>
<evidence type="ECO:0000256" key="12">
    <source>
        <dbReference type="ARBA" id="ARBA00022530"/>
    </source>
</evidence>
<evidence type="ECO:0000256" key="23">
    <source>
        <dbReference type="ARBA" id="ARBA00024222"/>
    </source>
</evidence>
<evidence type="ECO:0000256" key="15">
    <source>
        <dbReference type="ARBA" id="ARBA00022723"/>
    </source>
</evidence>
<dbReference type="EC" id="3.5.1.44" evidence="26"/>
<dbReference type="GO" id="GO:0046872">
    <property type="term" value="F:metal ion binding"/>
    <property type="evidence" value="ECO:0007669"/>
    <property type="project" value="UniProtKB-KW"/>
</dbReference>
<organism evidence="43 44">
    <name type="scientific">Echeneis naucrates</name>
    <name type="common">Live sharksucker</name>
    <dbReference type="NCBI Taxonomy" id="173247"/>
    <lineage>
        <taxon>Eukaryota</taxon>
        <taxon>Metazoa</taxon>
        <taxon>Chordata</taxon>
        <taxon>Craniata</taxon>
        <taxon>Vertebrata</taxon>
        <taxon>Euteleostomi</taxon>
        <taxon>Actinopterygii</taxon>
        <taxon>Neopterygii</taxon>
        <taxon>Teleostei</taxon>
        <taxon>Neoteleostei</taxon>
        <taxon>Acanthomorphata</taxon>
        <taxon>Carangaria</taxon>
        <taxon>Carangiformes</taxon>
        <taxon>Echeneidae</taxon>
        <taxon>Echeneis</taxon>
    </lineage>
</organism>
<evidence type="ECO:0000256" key="7">
    <source>
        <dbReference type="ARBA" id="ARBA00004514"/>
    </source>
</evidence>
<dbReference type="SUPFAM" id="SSF81296">
    <property type="entry name" value="E set domains"/>
    <property type="match status" value="1"/>
</dbReference>
<evidence type="ECO:0000256" key="21">
    <source>
        <dbReference type="ARBA" id="ARBA00023242"/>
    </source>
</evidence>
<dbReference type="InterPro" id="IPR001102">
    <property type="entry name" value="Transglutaminase_N"/>
</dbReference>
<comment type="similarity">
    <text evidence="8">Belongs to the transglutaminase superfamily. Transglutaminase family.</text>
</comment>
<dbReference type="Pfam" id="PF01841">
    <property type="entry name" value="Transglut_core"/>
    <property type="match status" value="1"/>
</dbReference>
<keyword evidence="19" id="KW-0342">GTP-binding</keyword>
<evidence type="ECO:0000256" key="36">
    <source>
        <dbReference type="ARBA" id="ARBA00047868"/>
    </source>
</evidence>
<evidence type="ECO:0000313" key="44">
    <source>
        <dbReference type="Proteomes" id="UP000472264"/>
    </source>
</evidence>
<feature type="active site" evidence="40">
    <location>
        <position position="344"/>
    </location>
</feature>
<dbReference type="PANTHER" id="PTHR11590">
    <property type="entry name" value="PROTEIN-GLUTAMINE GAMMA-GLUTAMYLTRANSFERASE"/>
    <property type="match status" value="1"/>
</dbReference>
<evidence type="ECO:0000256" key="11">
    <source>
        <dbReference type="ARBA" id="ARBA00022525"/>
    </source>
</evidence>
<dbReference type="InterPro" id="IPR036985">
    <property type="entry name" value="Transglutaminase-like_sf"/>
</dbReference>
<feature type="compositionally biased region" description="Basic and acidic residues" evidence="41">
    <location>
        <begin position="559"/>
        <end position="573"/>
    </location>
</feature>
<reference evidence="43" key="2">
    <citation type="submission" date="2025-08" db="UniProtKB">
        <authorList>
            <consortium name="Ensembl"/>
        </authorList>
    </citation>
    <scope>IDENTIFICATION</scope>
</reference>
<keyword evidence="18" id="KW-0496">Mitochondrion</keyword>
<reference evidence="43" key="3">
    <citation type="submission" date="2025-09" db="UniProtKB">
        <authorList>
            <consortium name="Ensembl"/>
        </authorList>
    </citation>
    <scope>IDENTIFICATION</scope>
</reference>
<evidence type="ECO:0000256" key="3">
    <source>
        <dbReference type="ARBA" id="ARBA00004173"/>
    </source>
</evidence>
<evidence type="ECO:0000256" key="37">
    <source>
        <dbReference type="ARBA" id="ARBA00047876"/>
    </source>
</evidence>
<dbReference type="GO" id="GO:0005694">
    <property type="term" value="C:chromosome"/>
    <property type="evidence" value="ECO:0007669"/>
    <property type="project" value="UniProtKB-SubCell"/>
</dbReference>
<evidence type="ECO:0000256" key="13">
    <source>
        <dbReference type="ARBA" id="ARBA00022670"/>
    </source>
</evidence>
<evidence type="ECO:0000256" key="25">
    <source>
        <dbReference type="ARBA" id="ARBA00036876"/>
    </source>
</evidence>
<evidence type="ECO:0000256" key="5">
    <source>
        <dbReference type="ARBA" id="ARBA00004286"/>
    </source>
</evidence>
<evidence type="ECO:0000256" key="17">
    <source>
        <dbReference type="ARBA" id="ARBA00022837"/>
    </source>
</evidence>
<dbReference type="AlphaFoldDB" id="A0A665TG64"/>
<dbReference type="InterPro" id="IPR013783">
    <property type="entry name" value="Ig-like_fold"/>
</dbReference>
<evidence type="ECO:0000256" key="1">
    <source>
        <dbReference type="ARBA" id="ARBA00001913"/>
    </source>
</evidence>
<evidence type="ECO:0000256" key="22">
    <source>
        <dbReference type="ARBA" id="ARBA00023315"/>
    </source>
</evidence>
<keyword evidence="9" id="KW-0158">Chromosome</keyword>
<keyword evidence="10" id="KW-1003">Cell membrane</keyword>
<dbReference type="EC" id="2.3.2.13" evidence="23"/>
<dbReference type="GO" id="GO:0005739">
    <property type="term" value="C:mitochondrion"/>
    <property type="evidence" value="ECO:0007669"/>
    <property type="project" value="UniProtKB-SubCell"/>
</dbReference>
<keyword evidence="20" id="KW-0472">Membrane</keyword>
<evidence type="ECO:0000256" key="31">
    <source>
        <dbReference type="ARBA" id="ARBA00042105"/>
    </source>
</evidence>
<evidence type="ECO:0000256" key="33">
    <source>
        <dbReference type="ARBA" id="ARBA00042912"/>
    </source>
</evidence>
<evidence type="ECO:0000256" key="34">
    <source>
        <dbReference type="ARBA" id="ARBA00043104"/>
    </source>
</evidence>
<dbReference type="PANTHER" id="PTHR11590:SF6">
    <property type="entry name" value="PROTEIN-GLUTAMINE GAMMA-GLUTAMYLTRANSFERASE 2"/>
    <property type="match status" value="1"/>
</dbReference>
<evidence type="ECO:0000256" key="38">
    <source>
        <dbReference type="ARBA" id="ARBA00048230"/>
    </source>
</evidence>
<evidence type="ECO:0000256" key="16">
    <source>
        <dbReference type="ARBA" id="ARBA00022741"/>
    </source>
</evidence>
<evidence type="ECO:0000256" key="26">
    <source>
        <dbReference type="ARBA" id="ARBA00039019"/>
    </source>
</evidence>
<dbReference type="GO" id="GO:0005525">
    <property type="term" value="F:GTP binding"/>
    <property type="evidence" value="ECO:0007669"/>
    <property type="project" value="UniProtKB-KW"/>
</dbReference>
<evidence type="ECO:0000256" key="27">
    <source>
        <dbReference type="ARBA" id="ARBA00040561"/>
    </source>
</evidence>
<proteinExistence type="inferred from homology"/>
<evidence type="ECO:0000259" key="42">
    <source>
        <dbReference type="SMART" id="SM00460"/>
    </source>
</evidence>
<keyword evidence="17" id="KW-0106">Calcium</keyword>
<dbReference type="GO" id="GO:0006508">
    <property type="term" value="P:proteolysis"/>
    <property type="evidence" value="ECO:0007669"/>
    <property type="project" value="UniProtKB-KW"/>
</dbReference>
<dbReference type="GO" id="GO:0005829">
    <property type="term" value="C:cytosol"/>
    <property type="evidence" value="ECO:0007669"/>
    <property type="project" value="UniProtKB-SubCell"/>
</dbReference>
<evidence type="ECO:0000313" key="43">
    <source>
        <dbReference type="Ensembl" id="ENSENLP00000001596.1"/>
    </source>
</evidence>
<evidence type="ECO:0000256" key="9">
    <source>
        <dbReference type="ARBA" id="ARBA00022454"/>
    </source>
</evidence>
<evidence type="ECO:0000256" key="32">
    <source>
        <dbReference type="ARBA" id="ARBA00042239"/>
    </source>
</evidence>
<evidence type="ECO:0000256" key="30">
    <source>
        <dbReference type="ARBA" id="ARBA00042099"/>
    </source>
</evidence>
<dbReference type="Proteomes" id="UP000472264">
    <property type="component" value="Chromosome 5"/>
</dbReference>
<evidence type="ECO:0000256" key="29">
    <source>
        <dbReference type="ARBA" id="ARBA00041677"/>
    </source>
</evidence>
<keyword evidence="15" id="KW-0479">Metal-binding</keyword>
<evidence type="ECO:0000256" key="4">
    <source>
        <dbReference type="ARBA" id="ARBA00004236"/>
    </source>
</evidence>
<evidence type="ECO:0000256" key="24">
    <source>
        <dbReference type="ARBA" id="ARBA00036377"/>
    </source>
</evidence>
<dbReference type="GO" id="GO:0003810">
    <property type="term" value="F:protein-glutamine gamma-glutamyltransferase activity"/>
    <property type="evidence" value="ECO:0007669"/>
    <property type="project" value="UniProtKB-EC"/>
</dbReference>
<feature type="domain" description="Transglutaminase-like" evidence="42">
    <location>
        <begin position="278"/>
        <end position="372"/>
    </location>
</feature>
<dbReference type="GO" id="GO:0005886">
    <property type="term" value="C:plasma membrane"/>
    <property type="evidence" value="ECO:0007669"/>
    <property type="project" value="UniProtKB-SubCell"/>
</dbReference>
<dbReference type="GO" id="GO:0007399">
    <property type="term" value="P:nervous system development"/>
    <property type="evidence" value="ECO:0007669"/>
    <property type="project" value="UniProtKB-ARBA"/>
</dbReference>
<evidence type="ECO:0000256" key="14">
    <source>
        <dbReference type="ARBA" id="ARBA00022679"/>
    </source>
</evidence>
<evidence type="ECO:0000256" key="6">
    <source>
        <dbReference type="ARBA" id="ARBA00004498"/>
    </source>
</evidence>
<dbReference type="GO" id="GO:0050568">
    <property type="term" value="F:protein-glutamine glutaminase activity"/>
    <property type="evidence" value="ECO:0007669"/>
    <property type="project" value="UniProtKB-EC"/>
</dbReference>
<keyword evidence="22" id="KW-0012">Acyltransferase</keyword>
<dbReference type="InParanoid" id="A0A665TG64"/>
<comment type="catalytic activity">
    <reaction evidence="25">
        <text>L-glutaminyl-[protein] + L-lysyl-[protein] = [protein]-L-lysyl-N(6)-5-L-glutamyl-[protein] + NH4(+)</text>
        <dbReference type="Rhea" id="RHEA:54816"/>
        <dbReference type="Rhea" id="RHEA-COMP:9752"/>
        <dbReference type="Rhea" id="RHEA-COMP:10207"/>
        <dbReference type="Rhea" id="RHEA-COMP:14005"/>
        <dbReference type="ChEBI" id="CHEBI:28938"/>
        <dbReference type="ChEBI" id="CHEBI:29969"/>
        <dbReference type="ChEBI" id="CHEBI:30011"/>
        <dbReference type="ChEBI" id="CHEBI:138370"/>
        <dbReference type="EC" id="2.3.2.13"/>
    </reaction>
    <physiologicalReaction direction="left-to-right" evidence="25">
        <dbReference type="Rhea" id="RHEA:54817"/>
    </physiologicalReaction>
</comment>
<sequence>MVNVVVTQCCFLPSVLERVDFHTMANNSKHHTSDIAGNQLIVRRGQPFTLTLHLMLPLNPDLHSLIMVAETGEFPSEDQGTKSSFAIQNFATQRSATLKAQWRAEPQSNSTPLTVAIFPPANTPIGEYRLSVQHGDKETLLGTLVVLFNPWCPDDAVFLPDESERQEFVMNEQGTIYRGSGNYITSSSWDLAQFEDDMVEICLKILNMSHKHMEDPAEDVSARCDPVYVGRVVSAMINSDDDHGILVGKWAGSFWGGVSPHHWNGSHAILRKWYDTHCFPVRYGQCWVFAGVMCSVLRLLGIPCRIITNYLSAHDTNKNLLIDVYHTDYGVWPIPSKDSVWNYHVWVEGWMRRLDLADNGKYDGWQVLDPTPQEKSDGVYCCGPAPVSAILNGDTHIKYDVPFVFAEVNADCVDWLVKADGSKVKIFSDTKRVGQNISTKSVGSTKRLDITDTYKHRDGRSTCSTYHIPERGVTHYESSLIKICPHTGSEKERTVFESAISNKSTDREEEGKGGMGEETEETEEETTETGEETGETGEETEEDTKETGEETEETEEETKETGEETEKESRGGEDVNPPRLPVSMQFEEVRPAGQTLCRTITSWTGSD</sequence>
<dbReference type="GO" id="GO:0008233">
    <property type="term" value="F:peptidase activity"/>
    <property type="evidence" value="ECO:0007669"/>
    <property type="project" value="UniProtKB-KW"/>
</dbReference>
<keyword evidence="21" id="KW-0539">Nucleus</keyword>
<evidence type="ECO:0000256" key="20">
    <source>
        <dbReference type="ARBA" id="ARBA00023136"/>
    </source>
</evidence>
<dbReference type="OMA" id="ISGGTYC"/>
<evidence type="ECO:0000256" key="18">
    <source>
        <dbReference type="ARBA" id="ARBA00023128"/>
    </source>
</evidence>
<name>A0A665TG64_ECHNA</name>
<dbReference type="Gene3D" id="3.90.260.10">
    <property type="entry name" value="Transglutaminase-like"/>
    <property type="match status" value="1"/>
</dbReference>
<keyword evidence="12" id="KW-0272">Extracellular matrix</keyword>
<comment type="catalytic activity">
    <reaction evidence="39">
        <text>L-glutaminyl-[protein] + dopamine = 5-dopaminyl-L-glutamyl-[protein] + NH4(+)</text>
        <dbReference type="Rhea" id="RHEA:66556"/>
        <dbReference type="Rhea" id="RHEA-COMP:10207"/>
        <dbReference type="Rhea" id="RHEA-COMP:17053"/>
        <dbReference type="ChEBI" id="CHEBI:28938"/>
        <dbReference type="ChEBI" id="CHEBI:30011"/>
        <dbReference type="ChEBI" id="CHEBI:59905"/>
        <dbReference type="ChEBI" id="CHEBI:167175"/>
    </reaction>
    <physiologicalReaction direction="left-to-right" evidence="39">
        <dbReference type="Rhea" id="RHEA:66557"/>
    </physiologicalReaction>
</comment>
<comment type="catalytic activity">
    <reaction evidence="38">
        <text>L-glutaminyl-[protein] + (R)-noradrenaline = 5-(R)-noradrenalinyl-L-glutamyl-[protein] + NH4(+)</text>
        <dbReference type="Rhea" id="RHEA:66560"/>
        <dbReference type="Rhea" id="RHEA-COMP:10207"/>
        <dbReference type="Rhea" id="RHEA-COMP:17054"/>
        <dbReference type="ChEBI" id="CHEBI:28938"/>
        <dbReference type="ChEBI" id="CHEBI:30011"/>
        <dbReference type="ChEBI" id="CHEBI:72587"/>
        <dbReference type="ChEBI" id="CHEBI:167178"/>
    </reaction>
    <physiologicalReaction direction="left-to-right" evidence="38">
        <dbReference type="Rhea" id="RHEA:66561"/>
    </physiologicalReaction>
</comment>
<evidence type="ECO:0000256" key="10">
    <source>
        <dbReference type="ARBA" id="ARBA00022475"/>
    </source>
</evidence>